<evidence type="ECO:0000313" key="8">
    <source>
        <dbReference type="EMBL" id="MEL0614385.1"/>
    </source>
</evidence>
<keyword evidence="3" id="KW-0597">Phosphoprotein</keyword>
<dbReference type="PROSITE" id="PS50109">
    <property type="entry name" value="HIS_KIN"/>
    <property type="match status" value="1"/>
</dbReference>
<dbReference type="InterPro" id="IPR036890">
    <property type="entry name" value="HATPase_C_sf"/>
</dbReference>
<accession>A0ABU9G9H0</accession>
<keyword evidence="5" id="KW-0418">Kinase</keyword>
<dbReference type="RefSeq" id="WP_341564833.1">
    <property type="nucleotide sequence ID" value="NZ_JBAKAQ010000006.1"/>
</dbReference>
<protein>
    <recommendedName>
        <fullName evidence="2">histidine kinase</fullName>
        <ecNumber evidence="2">2.7.13.3</ecNumber>
    </recommendedName>
</protein>
<organism evidence="8 9">
    <name type="scientific">Marinomonas arenicola</name>
    <dbReference type="NCBI Taxonomy" id="569601"/>
    <lineage>
        <taxon>Bacteria</taxon>
        <taxon>Pseudomonadati</taxon>
        <taxon>Pseudomonadota</taxon>
        <taxon>Gammaproteobacteria</taxon>
        <taxon>Oceanospirillales</taxon>
        <taxon>Oceanospirillaceae</taxon>
        <taxon>Marinomonas</taxon>
    </lineage>
</organism>
<gene>
    <name evidence="8" type="ORF">V6242_14615</name>
</gene>
<keyword evidence="8" id="KW-0547">Nucleotide-binding</keyword>
<feature type="domain" description="Histidine kinase" evidence="7">
    <location>
        <begin position="15"/>
        <end position="229"/>
    </location>
</feature>
<keyword evidence="9" id="KW-1185">Reference proteome</keyword>
<dbReference type="InterPro" id="IPR003594">
    <property type="entry name" value="HATPase_dom"/>
</dbReference>
<sequence length="229" mass="26376">MRDSIKNEFHHVMIASMNDMKQSVNLLQHTLEKMPLGSSSKAPEETDLTSIHYEISRMQNGIGQLHNLYLLEKNELTFRLTDAYLLELIEEQVISHDVLCRRVGVTIKIIANEDISGYVDINLVSHILDIAIVNAIRYSDGVIQIDLQKTEDGTKIIIDDNGRGYPEERLQHFSEIIEQQDFSGLTNQMLGWYYCYLVANMHQNREQRGWVHLNNESVLGGSRFEIFLP</sequence>
<dbReference type="Proteomes" id="UP001379949">
    <property type="component" value="Unassembled WGS sequence"/>
</dbReference>
<reference evidence="8 9" key="1">
    <citation type="submission" date="2024-02" db="EMBL/GenBank/DDBJ databases">
        <title>Bacteria isolated from the canopy kelp, Nereocystis luetkeana.</title>
        <authorList>
            <person name="Pfister C.A."/>
            <person name="Younker I.T."/>
            <person name="Light S.H."/>
        </authorList>
    </citation>
    <scope>NUCLEOTIDE SEQUENCE [LARGE SCALE GENOMIC DNA]</scope>
    <source>
        <strain evidence="8 9">TI.4.07</strain>
    </source>
</reference>
<evidence type="ECO:0000256" key="3">
    <source>
        <dbReference type="ARBA" id="ARBA00022553"/>
    </source>
</evidence>
<keyword evidence="4" id="KW-0808">Transferase</keyword>
<evidence type="ECO:0000259" key="7">
    <source>
        <dbReference type="PROSITE" id="PS50109"/>
    </source>
</evidence>
<evidence type="ECO:0000256" key="6">
    <source>
        <dbReference type="ARBA" id="ARBA00023012"/>
    </source>
</evidence>
<dbReference type="InterPro" id="IPR050351">
    <property type="entry name" value="BphY/WalK/GraS-like"/>
</dbReference>
<dbReference type="PANTHER" id="PTHR45453">
    <property type="entry name" value="PHOSPHATE REGULON SENSOR PROTEIN PHOR"/>
    <property type="match status" value="1"/>
</dbReference>
<dbReference type="Gene3D" id="3.30.565.10">
    <property type="entry name" value="Histidine kinase-like ATPase, C-terminal domain"/>
    <property type="match status" value="1"/>
</dbReference>
<dbReference type="SUPFAM" id="SSF55874">
    <property type="entry name" value="ATPase domain of HSP90 chaperone/DNA topoisomerase II/histidine kinase"/>
    <property type="match status" value="1"/>
</dbReference>
<dbReference type="InterPro" id="IPR005467">
    <property type="entry name" value="His_kinase_dom"/>
</dbReference>
<evidence type="ECO:0000256" key="5">
    <source>
        <dbReference type="ARBA" id="ARBA00022777"/>
    </source>
</evidence>
<proteinExistence type="predicted"/>
<keyword evidence="6" id="KW-0902">Two-component regulatory system</keyword>
<evidence type="ECO:0000256" key="1">
    <source>
        <dbReference type="ARBA" id="ARBA00000085"/>
    </source>
</evidence>
<dbReference type="EMBL" id="JBAKAR010000014">
    <property type="protein sequence ID" value="MEL0614385.1"/>
    <property type="molecule type" value="Genomic_DNA"/>
</dbReference>
<evidence type="ECO:0000256" key="2">
    <source>
        <dbReference type="ARBA" id="ARBA00012438"/>
    </source>
</evidence>
<name>A0ABU9G9H0_9GAMM</name>
<evidence type="ECO:0000313" key="9">
    <source>
        <dbReference type="Proteomes" id="UP001379949"/>
    </source>
</evidence>
<dbReference type="EC" id="2.7.13.3" evidence="2"/>
<dbReference type="PANTHER" id="PTHR45453:SF1">
    <property type="entry name" value="PHOSPHATE REGULON SENSOR PROTEIN PHOR"/>
    <property type="match status" value="1"/>
</dbReference>
<keyword evidence="8" id="KW-0067">ATP-binding</keyword>
<dbReference type="Pfam" id="PF02518">
    <property type="entry name" value="HATPase_c"/>
    <property type="match status" value="1"/>
</dbReference>
<evidence type="ECO:0000256" key="4">
    <source>
        <dbReference type="ARBA" id="ARBA00022679"/>
    </source>
</evidence>
<dbReference type="GO" id="GO:0005524">
    <property type="term" value="F:ATP binding"/>
    <property type="evidence" value="ECO:0007669"/>
    <property type="project" value="UniProtKB-KW"/>
</dbReference>
<comment type="caution">
    <text evidence="8">The sequence shown here is derived from an EMBL/GenBank/DDBJ whole genome shotgun (WGS) entry which is preliminary data.</text>
</comment>
<comment type="catalytic activity">
    <reaction evidence="1">
        <text>ATP + protein L-histidine = ADP + protein N-phospho-L-histidine.</text>
        <dbReference type="EC" id="2.7.13.3"/>
    </reaction>
</comment>